<dbReference type="EMBL" id="CM039439">
    <property type="protein sequence ID" value="KAI4295783.1"/>
    <property type="molecule type" value="Genomic_DNA"/>
</dbReference>
<keyword evidence="2" id="KW-1185">Reference proteome</keyword>
<organism evidence="1 2">
    <name type="scientific">Bauhinia variegata</name>
    <name type="common">Purple orchid tree</name>
    <name type="synonym">Phanera variegata</name>
    <dbReference type="NCBI Taxonomy" id="167791"/>
    <lineage>
        <taxon>Eukaryota</taxon>
        <taxon>Viridiplantae</taxon>
        <taxon>Streptophyta</taxon>
        <taxon>Embryophyta</taxon>
        <taxon>Tracheophyta</taxon>
        <taxon>Spermatophyta</taxon>
        <taxon>Magnoliopsida</taxon>
        <taxon>eudicotyledons</taxon>
        <taxon>Gunneridae</taxon>
        <taxon>Pentapetalae</taxon>
        <taxon>rosids</taxon>
        <taxon>fabids</taxon>
        <taxon>Fabales</taxon>
        <taxon>Fabaceae</taxon>
        <taxon>Cercidoideae</taxon>
        <taxon>Cercideae</taxon>
        <taxon>Bauhiniinae</taxon>
        <taxon>Bauhinia</taxon>
    </lineage>
</organism>
<proteinExistence type="predicted"/>
<name>A0ACB9KF24_BAUVA</name>
<evidence type="ECO:0000313" key="2">
    <source>
        <dbReference type="Proteomes" id="UP000828941"/>
    </source>
</evidence>
<accession>A0ACB9KF24</accession>
<evidence type="ECO:0000313" key="1">
    <source>
        <dbReference type="EMBL" id="KAI4295783.1"/>
    </source>
</evidence>
<comment type="caution">
    <text evidence="1">The sequence shown here is derived from an EMBL/GenBank/DDBJ whole genome shotgun (WGS) entry which is preliminary data.</text>
</comment>
<protein>
    <submittedName>
        <fullName evidence="1">Uncharacterized protein</fullName>
    </submittedName>
</protein>
<dbReference type="Proteomes" id="UP000828941">
    <property type="component" value="Chromosome 14"/>
</dbReference>
<sequence length="136" mass="15299">MSSIGQSVLMALTVSVNRSASCNLQAVHRSQGKGKGKESIPRTPASTCTTNVRKRGLLLSLVIATSQVPDSRTELLQKYLKKSQENKEKNDKERLESYYKRNYKDYFELMGGSLEGKKGKLSDTEKGILDWLQRNK</sequence>
<gene>
    <name evidence="1" type="ORF">L6164_035793</name>
</gene>
<reference evidence="1 2" key="1">
    <citation type="journal article" date="2022" name="DNA Res.">
        <title>Chromosomal-level genome assembly of the orchid tree Bauhinia variegata (Leguminosae; Cercidoideae) supports the allotetraploid origin hypothesis of Bauhinia.</title>
        <authorList>
            <person name="Zhong Y."/>
            <person name="Chen Y."/>
            <person name="Zheng D."/>
            <person name="Pang J."/>
            <person name="Liu Y."/>
            <person name="Luo S."/>
            <person name="Meng S."/>
            <person name="Qian L."/>
            <person name="Wei D."/>
            <person name="Dai S."/>
            <person name="Zhou R."/>
        </authorList>
    </citation>
    <scope>NUCLEOTIDE SEQUENCE [LARGE SCALE GENOMIC DNA]</scope>
    <source>
        <strain evidence="1">BV-YZ2020</strain>
    </source>
</reference>